<dbReference type="AlphaFoldDB" id="A0AA36GR47"/>
<dbReference type="Proteomes" id="UP001176961">
    <property type="component" value="Unassembled WGS sequence"/>
</dbReference>
<gene>
    <name evidence="2" type="ORF">CYNAS_LOCUS8631</name>
</gene>
<feature type="chain" id="PRO_5041375970" description="UPAR/Ly6 domain-containing protein" evidence="1">
    <location>
        <begin position="20"/>
        <end position="132"/>
    </location>
</feature>
<keyword evidence="1" id="KW-0732">Signal</keyword>
<dbReference type="EMBL" id="CATQJL010000223">
    <property type="protein sequence ID" value="CAJ0596648.1"/>
    <property type="molecule type" value="Genomic_DNA"/>
</dbReference>
<evidence type="ECO:0008006" key="4">
    <source>
        <dbReference type="Google" id="ProtNLM"/>
    </source>
</evidence>
<feature type="signal peptide" evidence="1">
    <location>
        <begin position="1"/>
        <end position="19"/>
    </location>
</feature>
<accession>A0AA36GR47</accession>
<reference evidence="2" key="1">
    <citation type="submission" date="2023-07" db="EMBL/GenBank/DDBJ databases">
        <authorList>
            <consortium name="CYATHOMIX"/>
        </authorList>
    </citation>
    <scope>NUCLEOTIDE SEQUENCE</scope>
    <source>
        <strain evidence="2">N/A</strain>
    </source>
</reference>
<organism evidence="2 3">
    <name type="scientific">Cylicocyclus nassatus</name>
    <name type="common">Nematode worm</name>
    <dbReference type="NCBI Taxonomy" id="53992"/>
    <lineage>
        <taxon>Eukaryota</taxon>
        <taxon>Metazoa</taxon>
        <taxon>Ecdysozoa</taxon>
        <taxon>Nematoda</taxon>
        <taxon>Chromadorea</taxon>
        <taxon>Rhabditida</taxon>
        <taxon>Rhabditina</taxon>
        <taxon>Rhabditomorpha</taxon>
        <taxon>Strongyloidea</taxon>
        <taxon>Strongylidae</taxon>
        <taxon>Cylicocyclus</taxon>
    </lineage>
</organism>
<evidence type="ECO:0000313" key="2">
    <source>
        <dbReference type="EMBL" id="CAJ0596648.1"/>
    </source>
</evidence>
<keyword evidence="3" id="KW-1185">Reference proteome</keyword>
<comment type="caution">
    <text evidence="2">The sequence shown here is derived from an EMBL/GenBank/DDBJ whole genome shotgun (WGS) entry which is preliminary data.</text>
</comment>
<protein>
    <recommendedName>
        <fullName evidence="4">UPAR/Ly6 domain-containing protein</fullName>
    </recommendedName>
</protein>
<evidence type="ECO:0000313" key="3">
    <source>
        <dbReference type="Proteomes" id="UP001176961"/>
    </source>
</evidence>
<sequence length="132" mass="14498">MAALRIVLFFVCHSSLVIAIKCYLGDQLFQGSVLLRESVSLTDCPASRFCVRQDVVSADLKTVNFLCDQSYDVRGLVFIVCQGPGTHISTTPAQVPAINTCCAADLCNLYVSSSSFVSFYYIALLLLCKFMF</sequence>
<proteinExistence type="predicted"/>
<evidence type="ECO:0000256" key="1">
    <source>
        <dbReference type="SAM" id="SignalP"/>
    </source>
</evidence>
<name>A0AA36GR47_CYLNA</name>